<evidence type="ECO:0000256" key="1">
    <source>
        <dbReference type="ARBA" id="ARBA00001003"/>
    </source>
</evidence>
<keyword evidence="6 18" id="KW-0812">Transmembrane</keyword>
<organism evidence="20 21">
    <name type="scientific">Eremothecium sinecaudum</name>
    <dbReference type="NCBI Taxonomy" id="45286"/>
    <lineage>
        <taxon>Eukaryota</taxon>
        <taxon>Fungi</taxon>
        <taxon>Dikarya</taxon>
        <taxon>Ascomycota</taxon>
        <taxon>Saccharomycotina</taxon>
        <taxon>Saccharomycetes</taxon>
        <taxon>Saccharomycetales</taxon>
        <taxon>Saccharomycetaceae</taxon>
        <taxon>Eremothecium</taxon>
    </lineage>
</organism>
<sequence>MALRSILWLLPALMLLVKALPSKEHFKVAEELLPGVSSIPKDFLPEMYAGQLELHDHQPNDGKLFFWRFSEKKENTSDTIVLWLNGGPGCSSIDGVFLELGPFRVDETGKLYVNDGSWHTKADILFIDQPVGTGFSIGGPFKSYHDNLEAVSEDFIAFMINYFTVFPEDRAKKLILAGESFAGQYIPYFAHSMLEYNKNSENGVPFFNLDRLLIGNGWIAPDQQSLSYVPFLMKKGILSRKHDNLHVILQQQEKCQNAINSGSPNFQSEQCDKILNILLELLLDRKAPVNEQCINIYDYRLRASYPGCGMDWPPDLPNIAKFFDIEGVLDALHIDSTQVSRWVECNGDILDILGSPSSKPSIHLFPDLLESGLEIVLFNGDKDIVCNNLGIEAIIRDLTWAGSTGFTENVKQYDWVDENRDTQVRTPVGIIQKDRGLTFISVYNASHMVPYNIGRVGAGLIDIARNRAKIVQDKSETADMNSGTMISYSHGKGTHDHNSSNGSTADLKGRGRFGALAFMVLASLSLTMVSVVVYYILRDQDKPPILIGMFGAQPLGQGDFTDNIELGTYVPEPGTCVPEPREQWYKKFGSRKGAYSKLPQPHEAAT</sequence>
<evidence type="ECO:0000313" key="20">
    <source>
        <dbReference type="EMBL" id="AMD20409.1"/>
    </source>
</evidence>
<evidence type="ECO:0000256" key="15">
    <source>
        <dbReference type="ARBA" id="ARBA00040403"/>
    </source>
</evidence>
<evidence type="ECO:0000256" key="12">
    <source>
        <dbReference type="ARBA" id="ARBA00023136"/>
    </source>
</evidence>
<evidence type="ECO:0000256" key="5">
    <source>
        <dbReference type="ARBA" id="ARBA00022670"/>
    </source>
</evidence>
<dbReference type="GO" id="GO:0005802">
    <property type="term" value="C:trans-Golgi network"/>
    <property type="evidence" value="ECO:0007669"/>
    <property type="project" value="TreeGrafter"/>
</dbReference>
<accession>A0A0X8HS32</accession>
<dbReference type="GO" id="GO:0004185">
    <property type="term" value="F:serine-type carboxypeptidase activity"/>
    <property type="evidence" value="ECO:0007669"/>
    <property type="project" value="UniProtKB-EC"/>
</dbReference>
<protein>
    <recommendedName>
        <fullName evidence="16">Pheromone-processing carboxypeptidase KEX1</fullName>
        <ecNumber evidence="14">3.4.16.6</ecNumber>
    </recommendedName>
    <alternativeName>
        <fullName evidence="17">Carboxypeptidase D</fullName>
    </alternativeName>
    <alternativeName>
        <fullName evidence="15">Pheromone-processing carboxypeptidase kex1</fullName>
    </alternativeName>
</protein>
<evidence type="ECO:0000256" key="11">
    <source>
        <dbReference type="ARBA" id="ARBA00023034"/>
    </source>
</evidence>
<evidence type="ECO:0000256" key="8">
    <source>
        <dbReference type="ARBA" id="ARBA00022729"/>
    </source>
</evidence>
<evidence type="ECO:0000256" key="17">
    <source>
        <dbReference type="ARBA" id="ARBA00042717"/>
    </source>
</evidence>
<dbReference type="GeneID" id="28723655"/>
<evidence type="ECO:0000256" key="19">
    <source>
        <dbReference type="SAM" id="SignalP"/>
    </source>
</evidence>
<keyword evidence="12 18" id="KW-0472">Membrane</keyword>
<dbReference type="PANTHER" id="PTHR11802:SF190">
    <property type="entry name" value="PHEROMONE-PROCESSING CARBOXYPEPTIDASE KEX1"/>
    <property type="match status" value="1"/>
</dbReference>
<keyword evidence="8 19" id="KW-0732">Signal</keyword>
<evidence type="ECO:0000256" key="10">
    <source>
        <dbReference type="ARBA" id="ARBA00022989"/>
    </source>
</evidence>
<reference evidence="20 21" key="1">
    <citation type="submission" date="2016-01" db="EMBL/GenBank/DDBJ databases">
        <title>Genome sequence of the yeast Holleya sinecauda.</title>
        <authorList>
            <person name="Dietrich F.S."/>
        </authorList>
    </citation>
    <scope>NUCLEOTIDE SEQUENCE [LARGE SCALE GENOMIC DNA]</scope>
    <source>
        <strain evidence="20 21">ATCC 58844</strain>
    </source>
</reference>
<comment type="catalytic activity">
    <reaction evidence="1">
        <text>Preferential release of a C-terminal arginine or lysine residue.</text>
        <dbReference type="EC" id="3.4.16.6"/>
    </reaction>
</comment>
<keyword evidence="13" id="KW-0325">Glycoprotein</keyword>
<feature type="transmembrane region" description="Helical" evidence="18">
    <location>
        <begin position="513"/>
        <end position="537"/>
    </location>
</feature>
<evidence type="ECO:0000256" key="4">
    <source>
        <dbReference type="ARBA" id="ARBA00022645"/>
    </source>
</evidence>
<dbReference type="Gene3D" id="3.40.50.1820">
    <property type="entry name" value="alpha/beta hydrolase"/>
    <property type="match status" value="1"/>
</dbReference>
<dbReference type="RefSeq" id="XP_017987405.1">
    <property type="nucleotide sequence ID" value="XM_018132017.1"/>
</dbReference>
<evidence type="ECO:0000256" key="7">
    <source>
        <dbReference type="ARBA" id="ARBA00022703"/>
    </source>
</evidence>
<dbReference type="GO" id="GO:0006915">
    <property type="term" value="P:apoptotic process"/>
    <property type="evidence" value="ECO:0007669"/>
    <property type="project" value="UniProtKB-KW"/>
</dbReference>
<dbReference type="EC" id="3.4.16.6" evidence="14"/>
<evidence type="ECO:0000256" key="13">
    <source>
        <dbReference type="ARBA" id="ARBA00023180"/>
    </source>
</evidence>
<dbReference type="PRINTS" id="PR00724">
    <property type="entry name" value="CRBOXYPTASEC"/>
</dbReference>
<evidence type="ECO:0000256" key="9">
    <source>
        <dbReference type="ARBA" id="ARBA00022801"/>
    </source>
</evidence>
<dbReference type="Pfam" id="PF00450">
    <property type="entry name" value="Peptidase_S10"/>
    <property type="match status" value="1"/>
</dbReference>
<keyword evidence="5" id="KW-0645">Protease</keyword>
<dbReference type="Proteomes" id="UP000243052">
    <property type="component" value="Chromosome iv"/>
</dbReference>
<dbReference type="InterPro" id="IPR001563">
    <property type="entry name" value="Peptidase_S10"/>
</dbReference>
<keyword evidence="7" id="KW-0053">Apoptosis</keyword>
<feature type="signal peptide" evidence="19">
    <location>
        <begin position="1"/>
        <end position="19"/>
    </location>
</feature>
<dbReference type="PANTHER" id="PTHR11802">
    <property type="entry name" value="SERINE PROTEASE FAMILY S10 SERINE CARBOXYPEPTIDASE"/>
    <property type="match status" value="1"/>
</dbReference>
<dbReference type="SUPFAM" id="SSF53474">
    <property type="entry name" value="alpha/beta-Hydrolases"/>
    <property type="match status" value="1"/>
</dbReference>
<evidence type="ECO:0000256" key="2">
    <source>
        <dbReference type="ARBA" id="ARBA00004393"/>
    </source>
</evidence>
<dbReference type="STRING" id="45286.A0A0X8HS32"/>
<proteinExistence type="inferred from homology"/>
<dbReference type="AlphaFoldDB" id="A0A0X8HS32"/>
<feature type="chain" id="PRO_5007066925" description="Pheromone-processing carboxypeptidase KEX1" evidence="19">
    <location>
        <begin position="20"/>
        <end position="606"/>
    </location>
</feature>
<keyword evidence="10 18" id="KW-1133">Transmembrane helix</keyword>
<keyword evidence="21" id="KW-1185">Reference proteome</keyword>
<comment type="similarity">
    <text evidence="3">Belongs to the peptidase S10 family.</text>
</comment>
<dbReference type="GO" id="GO:0006508">
    <property type="term" value="P:proteolysis"/>
    <property type="evidence" value="ECO:0007669"/>
    <property type="project" value="UniProtKB-KW"/>
</dbReference>
<evidence type="ECO:0000256" key="18">
    <source>
        <dbReference type="SAM" id="Phobius"/>
    </source>
</evidence>
<evidence type="ECO:0000256" key="14">
    <source>
        <dbReference type="ARBA" id="ARBA00038895"/>
    </source>
</evidence>
<evidence type="ECO:0000313" key="21">
    <source>
        <dbReference type="Proteomes" id="UP000243052"/>
    </source>
</evidence>
<keyword evidence="11" id="KW-0333">Golgi apparatus</keyword>
<keyword evidence="9" id="KW-0378">Hydrolase</keyword>
<evidence type="ECO:0000256" key="3">
    <source>
        <dbReference type="ARBA" id="ARBA00009431"/>
    </source>
</evidence>
<name>A0A0X8HS32_9SACH</name>
<evidence type="ECO:0000256" key="16">
    <source>
        <dbReference type="ARBA" id="ARBA00040628"/>
    </source>
</evidence>
<gene>
    <name evidence="20" type="ORF">AW171_hschr42302</name>
</gene>
<evidence type="ECO:0000256" key="6">
    <source>
        <dbReference type="ARBA" id="ARBA00022692"/>
    </source>
</evidence>
<keyword evidence="4" id="KW-0121">Carboxypeptidase</keyword>
<dbReference type="EMBL" id="CP014244">
    <property type="protein sequence ID" value="AMD20409.1"/>
    <property type="molecule type" value="Genomic_DNA"/>
</dbReference>
<dbReference type="OrthoDB" id="443318at2759"/>
<comment type="subcellular location">
    <subcellularLocation>
        <location evidence="2">Golgi apparatus</location>
        <location evidence="2">trans-Golgi network membrane</location>
        <topology evidence="2">Single-pass type I membrane protein</topology>
    </subcellularLocation>
</comment>
<dbReference type="InterPro" id="IPR029058">
    <property type="entry name" value="AB_hydrolase_fold"/>
</dbReference>